<evidence type="ECO:0000313" key="10">
    <source>
        <dbReference type="Proteomes" id="UP000186308"/>
    </source>
</evidence>
<evidence type="ECO:0000256" key="4">
    <source>
        <dbReference type="ARBA" id="ARBA00022692"/>
    </source>
</evidence>
<dbReference type="PANTHER" id="PTHR30462:SF0">
    <property type="entry name" value="INTERMEMBRANE TRANSPORT PROTEIN YEBT"/>
    <property type="match status" value="1"/>
</dbReference>
<name>A0A8G2FLJ6_ACIRU</name>
<keyword evidence="5 7" id="KW-1133">Transmembrane helix</keyword>
<feature type="domain" description="Mce/MlaD" evidence="8">
    <location>
        <begin position="43"/>
        <end position="133"/>
    </location>
</feature>
<evidence type="ECO:0000256" key="6">
    <source>
        <dbReference type="ARBA" id="ARBA00023136"/>
    </source>
</evidence>
<accession>A0A8G2FLJ6</accession>
<keyword evidence="6 7" id="KW-0472">Membrane</keyword>
<dbReference type="Proteomes" id="UP000186308">
    <property type="component" value="Unassembled WGS sequence"/>
</dbReference>
<dbReference type="PANTHER" id="PTHR30462">
    <property type="entry name" value="INTERMEMBRANE TRANSPORT PROTEIN PQIB-RELATED"/>
    <property type="match status" value="1"/>
</dbReference>
<keyword evidence="10" id="KW-1185">Reference proteome</keyword>
<evidence type="ECO:0000313" key="9">
    <source>
        <dbReference type="EMBL" id="SIR12187.1"/>
    </source>
</evidence>
<proteinExistence type="predicted"/>
<evidence type="ECO:0000256" key="7">
    <source>
        <dbReference type="SAM" id="Phobius"/>
    </source>
</evidence>
<feature type="domain" description="Mce/MlaD" evidence="8">
    <location>
        <begin position="291"/>
        <end position="387"/>
    </location>
</feature>
<evidence type="ECO:0000256" key="5">
    <source>
        <dbReference type="ARBA" id="ARBA00022989"/>
    </source>
</evidence>
<dbReference type="EMBL" id="FTNE01000016">
    <property type="protein sequence ID" value="SIR12187.1"/>
    <property type="molecule type" value="Genomic_DNA"/>
</dbReference>
<sequence length="525" mass="57086">MSETPAPKPARLKRKRFSFVWLVPLIAIGIAAYLGYRTLAQQGPLLTLQFDTAQGLVAGQTQVKYKAMTLGTLETIDLSRNNRHVIAHVRMNNVGARFLTSHARFWVVRPHFSFKDPSGLDTLVSGAFIGVDPGAPGGKPQSYFIGLEQPPGVRSDVAGRTFVLRAKDIGSLNTGSPVFYRDVQVGEVLGYDLGNGLGPAKIRIFVRAPFDNLVKPESLFWNSSGITAGIIGGAFHIEVQSIQALVTGGVTFALPPRADKDKPSPSEAVFPLYPTHEAAETAGYQTQLPVVSYFTSSVSGLTEGAPVMFLGIQVGVVSKLKLVVDLHSALIRAKVEMRLQPGRIFPNPQALQSINETTEFQKLVDRGMRVEIETGNIVTGQKIIAFTMVPHAKPASVTHEHHVMVLPSQPGGLDAIMQSLASVSAKLDKLPIQQIGDNMNKLIVTANRTLEHAPIDHTLNSVSQTAQSTNQLLKSLNRSYGPDSDFEINLERLISQSNQTLQSVQQLTNYLSQHPQAVLFGRSKH</sequence>
<keyword evidence="4 7" id="KW-0812">Transmembrane</keyword>
<protein>
    <submittedName>
        <fullName evidence="9">Paraquat-inducible protein B</fullName>
    </submittedName>
</protein>
<dbReference type="AlphaFoldDB" id="A0A8G2FLJ6"/>
<evidence type="ECO:0000256" key="2">
    <source>
        <dbReference type="ARBA" id="ARBA00022475"/>
    </source>
</evidence>
<organism evidence="9 10">
    <name type="scientific">Acidiphilium rubrum</name>
    <dbReference type="NCBI Taxonomy" id="526"/>
    <lineage>
        <taxon>Bacteria</taxon>
        <taxon>Pseudomonadati</taxon>
        <taxon>Pseudomonadota</taxon>
        <taxon>Alphaproteobacteria</taxon>
        <taxon>Acetobacterales</taxon>
        <taxon>Acidocellaceae</taxon>
        <taxon>Acidiphilium</taxon>
    </lineage>
</organism>
<reference evidence="9 10" key="1">
    <citation type="submission" date="2017-01" db="EMBL/GenBank/DDBJ databases">
        <authorList>
            <person name="Varghese N."/>
            <person name="Submissions S."/>
        </authorList>
    </citation>
    <scope>NUCLEOTIDE SEQUENCE [LARGE SCALE GENOMIC DNA]</scope>
    <source>
        <strain evidence="9 10">ATCC 35905</strain>
    </source>
</reference>
<keyword evidence="2" id="KW-1003">Cell membrane</keyword>
<comment type="caution">
    <text evidence="9">The sequence shown here is derived from an EMBL/GenBank/DDBJ whole genome shotgun (WGS) entry which is preliminary data.</text>
</comment>
<dbReference type="Pfam" id="PF02470">
    <property type="entry name" value="MlaD"/>
    <property type="match status" value="3"/>
</dbReference>
<feature type="transmembrane region" description="Helical" evidence="7">
    <location>
        <begin position="17"/>
        <end position="36"/>
    </location>
</feature>
<comment type="subcellular location">
    <subcellularLocation>
        <location evidence="1">Cell inner membrane</location>
    </subcellularLocation>
</comment>
<dbReference type="InterPro" id="IPR051800">
    <property type="entry name" value="PqiA-PqiB_transport"/>
</dbReference>
<dbReference type="OrthoDB" id="9806984at2"/>
<dbReference type="GO" id="GO:0005886">
    <property type="term" value="C:plasma membrane"/>
    <property type="evidence" value="ECO:0007669"/>
    <property type="project" value="UniProtKB-SubCell"/>
</dbReference>
<keyword evidence="3" id="KW-0997">Cell inner membrane</keyword>
<dbReference type="RefSeq" id="WP_076454617.1">
    <property type="nucleotide sequence ID" value="NZ_DAOMCH010000014.1"/>
</dbReference>
<gene>
    <name evidence="9" type="ORF">SAMN05421828_11625</name>
</gene>
<evidence type="ECO:0000259" key="8">
    <source>
        <dbReference type="Pfam" id="PF02470"/>
    </source>
</evidence>
<evidence type="ECO:0000256" key="1">
    <source>
        <dbReference type="ARBA" id="ARBA00004533"/>
    </source>
</evidence>
<evidence type="ECO:0000256" key="3">
    <source>
        <dbReference type="ARBA" id="ARBA00022519"/>
    </source>
</evidence>
<feature type="domain" description="Mce/MlaD" evidence="8">
    <location>
        <begin position="159"/>
        <end position="217"/>
    </location>
</feature>
<dbReference type="InterPro" id="IPR003399">
    <property type="entry name" value="Mce/MlaD"/>
</dbReference>